<protein>
    <submittedName>
        <fullName evidence="1">Uncharacterized protein</fullName>
    </submittedName>
</protein>
<evidence type="ECO:0000313" key="2">
    <source>
        <dbReference type="Proteomes" id="UP000657918"/>
    </source>
</evidence>
<dbReference type="EMBL" id="JADGMS010000016">
    <property type="protein sequence ID" value="KAF9666734.1"/>
    <property type="molecule type" value="Genomic_DNA"/>
</dbReference>
<sequence length="154" mass="17470">MIKGRERRSHANLPHESYNQTLASNFYRQIHHYKFWGECYCKSSPPPPFLYTSFPFLPFSPPPLCSPVHMAKLQTPWFMTVAPPQFISVTKRPATIILDTIVEEEKDFGVSGSPLSSSPVFISSSLHLPRHMEGVGPEEMEKIHEGLEEDVTAI</sequence>
<dbReference type="AlphaFoldDB" id="A0A835JE67"/>
<dbReference type="PANTHER" id="PTHR35101">
    <property type="entry name" value="OS02G0162600 PROTEIN"/>
    <property type="match status" value="1"/>
</dbReference>
<reference evidence="1 2" key="1">
    <citation type="submission" date="2020-10" db="EMBL/GenBank/DDBJ databases">
        <title>Plant Genome Project.</title>
        <authorList>
            <person name="Zhang R.-G."/>
        </authorList>
    </citation>
    <scope>NUCLEOTIDE SEQUENCE [LARGE SCALE GENOMIC DNA]</scope>
    <source>
        <strain evidence="1">FAFU-HL-1</strain>
        <tissue evidence="1">Leaf</tissue>
    </source>
</reference>
<dbReference type="PANTHER" id="PTHR35101:SF14">
    <property type="entry name" value="SULFOTRANSFERASE"/>
    <property type="match status" value="1"/>
</dbReference>
<dbReference type="Proteomes" id="UP000657918">
    <property type="component" value="Chromosome 16"/>
</dbReference>
<comment type="caution">
    <text evidence="1">The sequence shown here is derived from an EMBL/GenBank/DDBJ whole genome shotgun (WGS) entry which is preliminary data.</text>
</comment>
<proteinExistence type="predicted"/>
<name>A0A835JE67_9ROSI</name>
<gene>
    <name evidence="1" type="ORF">SADUNF_Sadunf16G0259500</name>
</gene>
<accession>A0A835JE67</accession>
<evidence type="ECO:0000313" key="1">
    <source>
        <dbReference type="EMBL" id="KAF9666734.1"/>
    </source>
</evidence>
<keyword evidence="2" id="KW-1185">Reference proteome</keyword>
<organism evidence="1 2">
    <name type="scientific">Salix dunnii</name>
    <dbReference type="NCBI Taxonomy" id="1413687"/>
    <lineage>
        <taxon>Eukaryota</taxon>
        <taxon>Viridiplantae</taxon>
        <taxon>Streptophyta</taxon>
        <taxon>Embryophyta</taxon>
        <taxon>Tracheophyta</taxon>
        <taxon>Spermatophyta</taxon>
        <taxon>Magnoliopsida</taxon>
        <taxon>eudicotyledons</taxon>
        <taxon>Gunneridae</taxon>
        <taxon>Pentapetalae</taxon>
        <taxon>rosids</taxon>
        <taxon>fabids</taxon>
        <taxon>Malpighiales</taxon>
        <taxon>Salicaceae</taxon>
        <taxon>Saliceae</taxon>
        <taxon>Salix</taxon>
    </lineage>
</organism>
<dbReference type="OrthoDB" id="943268at2759"/>